<dbReference type="PANTHER" id="PTHR30024:SF47">
    <property type="entry name" value="TAURINE-BINDING PERIPLASMIC PROTEIN"/>
    <property type="match status" value="1"/>
</dbReference>
<name>A0A2S9IBU6_9GAMM</name>
<dbReference type="OrthoDB" id="286202at2"/>
<protein>
    <recommendedName>
        <fullName evidence="5">SsuA/THI5-like domain-containing protein</fullName>
    </recommendedName>
</protein>
<evidence type="ECO:0000256" key="2">
    <source>
        <dbReference type="ARBA" id="ARBA00010742"/>
    </source>
</evidence>
<sequence>MKKSLVLLATLLLANVSAWAQSTTIKIGANTFVGYGLLYLAQEKGYFKQQDLTVDLVSTEDKPSTAAAVVRGDLDGWVSTVDTFIFYDAEKLGLKQVLDISQSYGAEGILATKDITDVAQLKGRKIGVEEGSPAYFLLLNALKDAGLKPSDISVVNMKGSDAGAAFIAGQIDVAATWDPWLAQASKRAGGHVLYSTKQKPGLIADTLALRTDFIAQHPQAVTGFINAYFAAYQFWHSHPQESEAIIAKTSGIPLEDVKSGLTLLKFGSPEINKAYFLQDDGIDSVINNGSAIYQQAGAIAKPATADKLVDRSALRTVLK</sequence>
<dbReference type="AlphaFoldDB" id="A0A2S9IBU6"/>
<comment type="similarity">
    <text evidence="2">Belongs to the bacterial solute-binding protein SsuA/TauA family.</text>
</comment>
<evidence type="ECO:0000256" key="4">
    <source>
        <dbReference type="SAM" id="SignalP"/>
    </source>
</evidence>
<accession>A0A2S9IBU6</accession>
<comment type="caution">
    <text evidence="6">The sequence shown here is derived from an EMBL/GenBank/DDBJ whole genome shotgun (WGS) entry which is preliminary data.</text>
</comment>
<gene>
    <name evidence="6" type="ORF">CQW29_12420</name>
</gene>
<reference evidence="6 7" key="1">
    <citation type="submission" date="2017-10" db="EMBL/GenBank/DDBJ databases">
        <title>Draft genome of two endophytic bacteria isolated from 'guarana' Paullinia cupana (Mart.) Ducke.</title>
        <authorList>
            <person name="Siqueira K.A."/>
            <person name="Liotti R.G."/>
            <person name="Mendes T.A."/>
            <person name="Soares M.A."/>
        </authorList>
    </citation>
    <scope>NUCLEOTIDE SEQUENCE [LARGE SCALE GENOMIC DNA]</scope>
    <source>
        <strain evidence="6 7">342</strain>
    </source>
</reference>
<dbReference type="GO" id="GO:0042597">
    <property type="term" value="C:periplasmic space"/>
    <property type="evidence" value="ECO:0007669"/>
    <property type="project" value="UniProtKB-SubCell"/>
</dbReference>
<organism evidence="6 7">
    <name type="scientific">Pantoea coffeiphila</name>
    <dbReference type="NCBI Taxonomy" id="1465635"/>
    <lineage>
        <taxon>Bacteria</taxon>
        <taxon>Pseudomonadati</taxon>
        <taxon>Pseudomonadota</taxon>
        <taxon>Gammaproteobacteria</taxon>
        <taxon>Enterobacterales</taxon>
        <taxon>Erwiniaceae</taxon>
        <taxon>Pantoea</taxon>
    </lineage>
</organism>
<feature type="chain" id="PRO_5015684115" description="SsuA/THI5-like domain-containing protein" evidence="4">
    <location>
        <begin position="21"/>
        <end position="319"/>
    </location>
</feature>
<dbReference type="EMBL" id="PDET01000007">
    <property type="protein sequence ID" value="PRD15260.1"/>
    <property type="molecule type" value="Genomic_DNA"/>
</dbReference>
<dbReference type="Proteomes" id="UP000239181">
    <property type="component" value="Unassembled WGS sequence"/>
</dbReference>
<dbReference type="InterPro" id="IPR015168">
    <property type="entry name" value="SsuA/THI5"/>
</dbReference>
<dbReference type="Pfam" id="PF09084">
    <property type="entry name" value="NMT1"/>
    <property type="match status" value="1"/>
</dbReference>
<keyword evidence="3 4" id="KW-0732">Signal</keyword>
<evidence type="ECO:0000256" key="3">
    <source>
        <dbReference type="ARBA" id="ARBA00022729"/>
    </source>
</evidence>
<dbReference type="SUPFAM" id="SSF53850">
    <property type="entry name" value="Periplasmic binding protein-like II"/>
    <property type="match status" value="1"/>
</dbReference>
<keyword evidence="7" id="KW-1185">Reference proteome</keyword>
<evidence type="ECO:0000313" key="6">
    <source>
        <dbReference type="EMBL" id="PRD15260.1"/>
    </source>
</evidence>
<evidence type="ECO:0000259" key="5">
    <source>
        <dbReference type="Pfam" id="PF09084"/>
    </source>
</evidence>
<evidence type="ECO:0000256" key="1">
    <source>
        <dbReference type="ARBA" id="ARBA00004418"/>
    </source>
</evidence>
<proteinExistence type="inferred from homology"/>
<feature type="signal peptide" evidence="4">
    <location>
        <begin position="1"/>
        <end position="20"/>
    </location>
</feature>
<comment type="subcellular location">
    <subcellularLocation>
        <location evidence="1">Periplasm</location>
    </subcellularLocation>
</comment>
<evidence type="ECO:0000313" key="7">
    <source>
        <dbReference type="Proteomes" id="UP000239181"/>
    </source>
</evidence>
<dbReference type="CDD" id="cd13563">
    <property type="entry name" value="PBP2_SsuA_like_6"/>
    <property type="match status" value="1"/>
</dbReference>
<dbReference type="RefSeq" id="WP_105593038.1">
    <property type="nucleotide sequence ID" value="NZ_PDET01000007.1"/>
</dbReference>
<dbReference type="PANTHER" id="PTHR30024">
    <property type="entry name" value="ALIPHATIC SULFONATES-BINDING PROTEIN-RELATED"/>
    <property type="match status" value="1"/>
</dbReference>
<dbReference type="Gene3D" id="3.40.190.10">
    <property type="entry name" value="Periplasmic binding protein-like II"/>
    <property type="match status" value="2"/>
</dbReference>
<feature type="domain" description="SsuA/THI5-like" evidence="5">
    <location>
        <begin position="38"/>
        <end position="241"/>
    </location>
</feature>